<feature type="region of interest" description="Disordered" evidence="1">
    <location>
        <begin position="1"/>
        <end position="24"/>
    </location>
</feature>
<proteinExistence type="predicted"/>
<protein>
    <submittedName>
        <fullName evidence="2">Uncharacterized protein</fullName>
    </submittedName>
</protein>
<feature type="compositionally biased region" description="Basic residues" evidence="1">
    <location>
        <begin position="1"/>
        <end position="14"/>
    </location>
</feature>
<evidence type="ECO:0000256" key="1">
    <source>
        <dbReference type="SAM" id="MobiDB-lite"/>
    </source>
</evidence>
<dbReference type="Proteomes" id="UP001187192">
    <property type="component" value="Unassembled WGS sequence"/>
</dbReference>
<dbReference type="AlphaFoldDB" id="A0AA88DNI5"/>
<keyword evidence="3" id="KW-1185">Reference proteome</keyword>
<sequence length="208" mass="22365">MNRGRGRVSKRGSRSRSGFGTWVGDEIQNRGRSRVLGSGSRSRVGVGFWDQSHGRRRVLGKAKVGFRDRCRVSRWGFGSGFTIKIGVRFQGQGRVMGRGSRLGLGFVIGVEVGFWNEGQISRCGSGLGSRFETWIRVGFRDGSRGQVKVGVRLCDEGRVGLRFGSGFGIGVWVGFGGRCQVFGKGKGVGVGLEGEGVLGSGLGFETRP</sequence>
<dbReference type="EMBL" id="BTGU01000080">
    <property type="protein sequence ID" value="GMN58646.1"/>
    <property type="molecule type" value="Genomic_DNA"/>
</dbReference>
<reference evidence="2" key="1">
    <citation type="submission" date="2023-07" db="EMBL/GenBank/DDBJ databases">
        <title>draft genome sequence of fig (Ficus carica).</title>
        <authorList>
            <person name="Takahashi T."/>
            <person name="Nishimura K."/>
        </authorList>
    </citation>
    <scope>NUCLEOTIDE SEQUENCE</scope>
</reference>
<accession>A0AA88DNI5</accession>
<evidence type="ECO:0000313" key="3">
    <source>
        <dbReference type="Proteomes" id="UP001187192"/>
    </source>
</evidence>
<evidence type="ECO:0000313" key="2">
    <source>
        <dbReference type="EMBL" id="GMN58646.1"/>
    </source>
</evidence>
<comment type="caution">
    <text evidence="2">The sequence shown here is derived from an EMBL/GenBank/DDBJ whole genome shotgun (WGS) entry which is preliminary data.</text>
</comment>
<organism evidence="2 3">
    <name type="scientific">Ficus carica</name>
    <name type="common">Common fig</name>
    <dbReference type="NCBI Taxonomy" id="3494"/>
    <lineage>
        <taxon>Eukaryota</taxon>
        <taxon>Viridiplantae</taxon>
        <taxon>Streptophyta</taxon>
        <taxon>Embryophyta</taxon>
        <taxon>Tracheophyta</taxon>
        <taxon>Spermatophyta</taxon>
        <taxon>Magnoliopsida</taxon>
        <taxon>eudicotyledons</taxon>
        <taxon>Gunneridae</taxon>
        <taxon>Pentapetalae</taxon>
        <taxon>rosids</taxon>
        <taxon>fabids</taxon>
        <taxon>Rosales</taxon>
        <taxon>Moraceae</taxon>
        <taxon>Ficeae</taxon>
        <taxon>Ficus</taxon>
    </lineage>
</organism>
<gene>
    <name evidence="2" type="ORF">TIFTF001_027739</name>
</gene>
<name>A0AA88DNI5_FICCA</name>